<organism evidence="1 2">
    <name type="scientific">Caerostris darwini</name>
    <dbReference type="NCBI Taxonomy" id="1538125"/>
    <lineage>
        <taxon>Eukaryota</taxon>
        <taxon>Metazoa</taxon>
        <taxon>Ecdysozoa</taxon>
        <taxon>Arthropoda</taxon>
        <taxon>Chelicerata</taxon>
        <taxon>Arachnida</taxon>
        <taxon>Araneae</taxon>
        <taxon>Araneomorphae</taxon>
        <taxon>Entelegynae</taxon>
        <taxon>Araneoidea</taxon>
        <taxon>Araneidae</taxon>
        <taxon>Caerostris</taxon>
    </lineage>
</organism>
<evidence type="ECO:0008006" key="3">
    <source>
        <dbReference type="Google" id="ProtNLM"/>
    </source>
</evidence>
<dbReference type="InterPro" id="IPR012337">
    <property type="entry name" value="RNaseH-like_sf"/>
</dbReference>
<dbReference type="SUPFAM" id="SSF53098">
    <property type="entry name" value="Ribonuclease H-like"/>
    <property type="match status" value="1"/>
</dbReference>
<evidence type="ECO:0000313" key="2">
    <source>
        <dbReference type="Proteomes" id="UP001054837"/>
    </source>
</evidence>
<accession>A0AAV4TET8</accession>
<protein>
    <recommendedName>
        <fullName evidence="3">Integrase catalytic domain-containing protein</fullName>
    </recommendedName>
</protein>
<sequence>MRVELFCLANAIAKECAIILIEEVSMRYNLPRSVISDNCFQFVSTMLQQIFYLLNIKQSGTCLNLVGLGNFSCACPTMNLTLDQLHPSIDRDDPENQRTRRNRVLMPEVLNQVPAKGYLTLMKPDASNLHFGQPVYRRKLDKG</sequence>
<keyword evidence="2" id="KW-1185">Reference proteome</keyword>
<dbReference type="EMBL" id="BPLQ01009353">
    <property type="protein sequence ID" value="GIY43412.1"/>
    <property type="molecule type" value="Genomic_DNA"/>
</dbReference>
<reference evidence="1 2" key="1">
    <citation type="submission" date="2021-06" db="EMBL/GenBank/DDBJ databases">
        <title>Caerostris darwini draft genome.</title>
        <authorList>
            <person name="Kono N."/>
            <person name="Arakawa K."/>
        </authorList>
    </citation>
    <scope>NUCLEOTIDE SEQUENCE [LARGE SCALE GENOMIC DNA]</scope>
</reference>
<gene>
    <name evidence="1" type="ORF">CDAR_283261</name>
</gene>
<dbReference type="Proteomes" id="UP001054837">
    <property type="component" value="Unassembled WGS sequence"/>
</dbReference>
<evidence type="ECO:0000313" key="1">
    <source>
        <dbReference type="EMBL" id="GIY43412.1"/>
    </source>
</evidence>
<name>A0AAV4TET8_9ARAC</name>
<proteinExistence type="predicted"/>
<dbReference type="AlphaFoldDB" id="A0AAV4TET8"/>
<comment type="caution">
    <text evidence="1">The sequence shown here is derived from an EMBL/GenBank/DDBJ whole genome shotgun (WGS) entry which is preliminary data.</text>
</comment>